<reference evidence="2" key="2">
    <citation type="submission" date="2020-09" db="EMBL/GenBank/DDBJ databases">
        <authorList>
            <person name="Sun Q."/>
            <person name="Zhou Y."/>
        </authorList>
    </citation>
    <scope>NUCLEOTIDE SEQUENCE</scope>
    <source>
        <strain evidence="2">CGMCC 1.12214</strain>
    </source>
</reference>
<sequence length="99" mass="10533">MPFDAKAPQTGGREHQVGRAKVIQGARDRLVEGLDPDGDQGLLAIHDGDRAAGPQFRNGALHGGVRGIPEGVGERQRVFHVSTRTFSDPSRQRSAPAIG</sequence>
<evidence type="ECO:0000256" key="1">
    <source>
        <dbReference type="SAM" id="MobiDB-lite"/>
    </source>
</evidence>
<feature type="region of interest" description="Disordered" evidence="1">
    <location>
        <begin position="1"/>
        <end position="20"/>
    </location>
</feature>
<accession>A0A917I8K4</accession>
<keyword evidence="3" id="KW-1185">Reference proteome</keyword>
<protein>
    <submittedName>
        <fullName evidence="2">Uncharacterized protein</fullName>
    </submittedName>
</protein>
<dbReference type="Proteomes" id="UP000603912">
    <property type="component" value="Unassembled WGS sequence"/>
</dbReference>
<evidence type="ECO:0000313" key="3">
    <source>
        <dbReference type="Proteomes" id="UP000603912"/>
    </source>
</evidence>
<organism evidence="2 3">
    <name type="scientific">Alsobacter metallidurans</name>
    <dbReference type="NCBI Taxonomy" id="340221"/>
    <lineage>
        <taxon>Bacteria</taxon>
        <taxon>Pseudomonadati</taxon>
        <taxon>Pseudomonadota</taxon>
        <taxon>Alphaproteobacteria</taxon>
        <taxon>Hyphomicrobiales</taxon>
        <taxon>Alsobacteraceae</taxon>
        <taxon>Alsobacter</taxon>
    </lineage>
</organism>
<dbReference type="EMBL" id="BMES01000002">
    <property type="protein sequence ID" value="GGH23203.1"/>
    <property type="molecule type" value="Genomic_DNA"/>
</dbReference>
<proteinExistence type="predicted"/>
<name>A0A917I8K4_9HYPH</name>
<reference evidence="2" key="1">
    <citation type="journal article" date="2014" name="Int. J. Syst. Evol. Microbiol.">
        <title>Complete genome sequence of Corynebacterium casei LMG S-19264T (=DSM 44701T), isolated from a smear-ripened cheese.</title>
        <authorList>
            <consortium name="US DOE Joint Genome Institute (JGI-PGF)"/>
            <person name="Walter F."/>
            <person name="Albersmeier A."/>
            <person name="Kalinowski J."/>
            <person name="Ruckert C."/>
        </authorList>
    </citation>
    <scope>NUCLEOTIDE SEQUENCE</scope>
    <source>
        <strain evidence="2">CGMCC 1.12214</strain>
    </source>
</reference>
<gene>
    <name evidence="2" type="ORF">GCM10007036_28780</name>
</gene>
<evidence type="ECO:0000313" key="2">
    <source>
        <dbReference type="EMBL" id="GGH23203.1"/>
    </source>
</evidence>
<comment type="caution">
    <text evidence="2">The sequence shown here is derived from an EMBL/GenBank/DDBJ whole genome shotgun (WGS) entry which is preliminary data.</text>
</comment>
<dbReference type="AlphaFoldDB" id="A0A917I8K4"/>